<evidence type="ECO:0000256" key="6">
    <source>
        <dbReference type="ARBA" id="ARBA00022737"/>
    </source>
</evidence>
<dbReference type="Pfam" id="PF00176">
    <property type="entry name" value="SNF2-rel_dom"/>
    <property type="match status" value="1"/>
</dbReference>
<feature type="compositionally biased region" description="Acidic residues" evidence="17">
    <location>
        <begin position="2050"/>
        <end position="2075"/>
    </location>
</feature>
<dbReference type="InterPro" id="IPR038718">
    <property type="entry name" value="SNF2-like_sf"/>
</dbReference>
<dbReference type="InterPro" id="IPR016024">
    <property type="entry name" value="ARM-type_fold"/>
</dbReference>
<accession>A0AAE9JBC2</accession>
<dbReference type="InterPro" id="IPR049730">
    <property type="entry name" value="SNF2/RAD54-like_C"/>
</dbReference>
<evidence type="ECO:0000256" key="5">
    <source>
        <dbReference type="ARBA" id="ARBA00022490"/>
    </source>
</evidence>
<comment type="similarity">
    <text evidence="3">Belongs to the SNF2/RAD54 helicase family.</text>
</comment>
<dbReference type="InterPro" id="IPR014001">
    <property type="entry name" value="Helicase_ATP-bd"/>
</dbReference>
<keyword evidence="7" id="KW-0547">Nucleotide-binding</keyword>
<dbReference type="GO" id="GO:0003678">
    <property type="term" value="F:DNA helicase activity"/>
    <property type="evidence" value="ECO:0007669"/>
    <property type="project" value="UniProtKB-EC"/>
</dbReference>
<feature type="compositionally biased region" description="Basic and acidic residues" evidence="17">
    <location>
        <begin position="1923"/>
        <end position="1939"/>
    </location>
</feature>
<dbReference type="InterPro" id="IPR001650">
    <property type="entry name" value="Helicase_C-like"/>
</dbReference>
<dbReference type="InterPro" id="IPR024372">
    <property type="entry name" value="Ecm29_N"/>
</dbReference>
<keyword evidence="12" id="KW-0647">Proteasome</keyword>
<evidence type="ECO:0000256" key="3">
    <source>
        <dbReference type="ARBA" id="ARBA00007025"/>
    </source>
</evidence>
<feature type="compositionally biased region" description="Acidic residues" evidence="17">
    <location>
        <begin position="1985"/>
        <end position="1998"/>
    </location>
</feature>
<evidence type="ECO:0000256" key="9">
    <source>
        <dbReference type="ARBA" id="ARBA00022806"/>
    </source>
</evidence>
<dbReference type="PROSITE" id="PS51194">
    <property type="entry name" value="HELICASE_CTER"/>
    <property type="match status" value="1"/>
</dbReference>
<evidence type="ECO:0000256" key="17">
    <source>
        <dbReference type="SAM" id="MobiDB-lite"/>
    </source>
</evidence>
<dbReference type="Pfam" id="PF13001">
    <property type="entry name" value="ECM29_N"/>
    <property type="match status" value="1"/>
</dbReference>
<dbReference type="GO" id="GO:0005634">
    <property type="term" value="C:nucleus"/>
    <property type="evidence" value="ECO:0007669"/>
    <property type="project" value="UniProtKB-SubCell"/>
</dbReference>
<feature type="domain" description="Helicase C-terminal" evidence="19">
    <location>
        <begin position="2556"/>
        <end position="2711"/>
    </location>
</feature>
<evidence type="ECO:0000256" key="11">
    <source>
        <dbReference type="ARBA" id="ARBA00022853"/>
    </source>
</evidence>
<dbReference type="Gene3D" id="1.25.10.10">
    <property type="entry name" value="Leucine-rich Repeat Variant"/>
    <property type="match status" value="3"/>
</dbReference>
<keyword evidence="6" id="KW-0677">Repeat</keyword>
<name>A0AAE9JBC2_CAEBR</name>
<dbReference type="FunFam" id="3.40.50.10810:FF:000014">
    <property type="entry name" value="SWI/SNF-related matrix-associated actin-dependent regulator of chromatin subfamily A containing DEAD/H box 1"/>
    <property type="match status" value="1"/>
</dbReference>
<feature type="region of interest" description="Disordered" evidence="17">
    <location>
        <begin position="2739"/>
        <end position="2777"/>
    </location>
</feature>
<evidence type="ECO:0000256" key="2">
    <source>
        <dbReference type="ARBA" id="ARBA00004496"/>
    </source>
</evidence>
<evidence type="ECO:0000259" key="19">
    <source>
        <dbReference type="PROSITE" id="PS51194"/>
    </source>
</evidence>
<protein>
    <recommendedName>
        <fullName evidence="16">SWI/SNF-related matrix-associated actin-dependent regulator of chromatin subfamily A containing DEAD/H box 1 homolog</fullName>
        <ecNumber evidence="4">3.6.4.12</ecNumber>
    </recommendedName>
</protein>
<keyword evidence="10" id="KW-0067">ATP-binding</keyword>
<feature type="domain" description="Helicase ATP-binding" evidence="18">
    <location>
        <begin position="2205"/>
        <end position="2373"/>
    </location>
</feature>
<dbReference type="Pfam" id="PF24492">
    <property type="entry name" value="HEAT_ECM29"/>
    <property type="match status" value="1"/>
</dbReference>
<dbReference type="InterPro" id="IPR011989">
    <property type="entry name" value="ARM-like"/>
</dbReference>
<dbReference type="InterPro" id="IPR027417">
    <property type="entry name" value="P-loop_NTPase"/>
</dbReference>
<dbReference type="GO" id="GO:0060090">
    <property type="term" value="F:molecular adaptor activity"/>
    <property type="evidence" value="ECO:0007669"/>
    <property type="project" value="InterPro"/>
</dbReference>
<feature type="compositionally biased region" description="Acidic residues" evidence="17">
    <location>
        <begin position="1872"/>
        <end position="1904"/>
    </location>
</feature>
<feature type="compositionally biased region" description="Basic and acidic residues" evidence="17">
    <location>
        <begin position="2754"/>
        <end position="2777"/>
    </location>
</feature>
<dbReference type="CDD" id="cd18793">
    <property type="entry name" value="SF2_C_SNF"/>
    <property type="match status" value="1"/>
</dbReference>
<evidence type="ECO:0000256" key="12">
    <source>
        <dbReference type="ARBA" id="ARBA00022942"/>
    </source>
</evidence>
<dbReference type="GO" id="GO:0005737">
    <property type="term" value="C:cytoplasm"/>
    <property type="evidence" value="ECO:0007669"/>
    <property type="project" value="UniProtKB-SubCell"/>
</dbReference>
<evidence type="ECO:0000256" key="15">
    <source>
        <dbReference type="ARBA" id="ARBA00059294"/>
    </source>
</evidence>
<dbReference type="GO" id="GO:0006325">
    <property type="term" value="P:chromatin organization"/>
    <property type="evidence" value="ECO:0007669"/>
    <property type="project" value="UniProtKB-KW"/>
</dbReference>
<evidence type="ECO:0000256" key="8">
    <source>
        <dbReference type="ARBA" id="ARBA00022801"/>
    </source>
</evidence>
<evidence type="ECO:0000313" key="20">
    <source>
        <dbReference type="EMBL" id="UMM22579.1"/>
    </source>
</evidence>
<organism evidence="20 21">
    <name type="scientific">Caenorhabditis briggsae</name>
    <dbReference type="NCBI Taxonomy" id="6238"/>
    <lineage>
        <taxon>Eukaryota</taxon>
        <taxon>Metazoa</taxon>
        <taxon>Ecdysozoa</taxon>
        <taxon>Nematoda</taxon>
        <taxon>Chromadorea</taxon>
        <taxon>Rhabditida</taxon>
        <taxon>Rhabditina</taxon>
        <taxon>Rhabditomorpha</taxon>
        <taxon>Rhabditoidea</taxon>
        <taxon>Rhabditidae</taxon>
        <taxon>Peloderinae</taxon>
        <taxon>Caenorhabditis</taxon>
    </lineage>
</organism>
<dbReference type="SUPFAM" id="SSF48371">
    <property type="entry name" value="ARM repeat"/>
    <property type="match status" value="3"/>
</dbReference>
<dbReference type="Pfam" id="PF00271">
    <property type="entry name" value="Helicase_C"/>
    <property type="match status" value="1"/>
</dbReference>
<dbReference type="Gene3D" id="3.40.50.10810">
    <property type="entry name" value="Tandem AAA-ATPase domain"/>
    <property type="match status" value="1"/>
</dbReference>
<keyword evidence="14" id="KW-0539">Nucleus</keyword>
<proteinExistence type="inferred from homology"/>
<evidence type="ECO:0000313" key="21">
    <source>
        <dbReference type="Proteomes" id="UP000829354"/>
    </source>
</evidence>
<evidence type="ECO:0000256" key="7">
    <source>
        <dbReference type="ARBA" id="ARBA00022741"/>
    </source>
</evidence>
<dbReference type="SMART" id="SM00487">
    <property type="entry name" value="DEXDc"/>
    <property type="match status" value="1"/>
</dbReference>
<sequence>MVSQEAGTPMESSSSTSIETSEDIQRILFRLVRADTDAKLQAVTDRYLCDVIELAAQKEEHRQLVTTEFLSPFNKMVRSNLAIRLPVVRLLHMFQGNCALSSNFSLIYLKFAKDRLEAAEQLEVLPAYLRSFSKKPTDLNYIYDIFSLCLPGLYRLAEMEKKNWPNFDMTSGDVEILARCFEAVLVFNETSRERITNALAGRLQLKDNGLCLSEFIQIARKVFPEQLNLTETKMMILKVLGKELLDDKIAFPIFVVARGSKLNEVDDLAKNLLKKISTEKLVNERSVVDKLMYLYLGSETFMKKPTDPLLLVQQGPPAVQQAVLSYLTKSTEVLTAITSNVKICLFGCESIHARVQAAAMNFFNHCAEKMPDRYLKPFADKMFKTLRKLSSSDAITTLALCGTYRCVAVIGKRTPSLVLDDAAVITKMFEVLSTESVEDVSSAIVSCLTTWLPLFLESEKAELRTRLREFISEYINSESPNCRLAALKYAEALIGENDMNLRWSLIQSAGDQRDSIRSEALRQLEKSLQKPTPPPSVIIGALWSSLHKDYRRAANETTNTTVNTYNSLVHQIASKYLYAVFETIVMKEAAHLRIVEGDDHWMTVAPRIVQLLHEVGNIEMIEKATELALHATVESTDVHLFRIASCFLAAFRSFSKEAVSTRFQFAVPSCVQKLRDSTRMEFSTTLAYLLSALIHDDQAARLELFNTSILQLNDKEIPGLAFTCASMLTPLLGAQFLPPVMPSEFIKDVFIPLIKNGFQRPTSTLESTLGALVFLLQNNPTALDRKTHKEVMDDLIVNCEKIAVSRQDSFSQKTRGFCAKVIGLLSGDVENDESNFEQSRESLIRIGSGPPQQELQLIVGEAIVDCILGRWAISKRDYYLLGGDSLTLTERMKTEAQVKEVNERLVTFITEILADKKTNANQHARKAELIWLLIVVQSFSVLKADVLKNAQLLGAIQNAFTDGLTENDEFSQDISAKGMGIVYGLADGSLKKGLVESLMDTLSEGKRSETKVEGETQLFAAGQLGSTPTGGKLTTYQELLTLASDLNQPDLVYKFMQLARHNATWNSKMGAAHGFGALLENAKEEIEPYFKQLVPKLFRFRYDPDIKVQSSMKSIWGILTADRKNVVDEFANEIAKELLPALTDREYRVRESSCLALSDLLRGHDTEEMHKLIPEYLESVLRVRDDVKESVREAANRAADAISKLIIRLGSSNNLEKSNRFLSIALSALIDRGILKATVKGNRLFCLSVVLELTKHAGKQLKPYIAELIPMLMDAVSENETPLLNYIAARADTQQIEMLDDARASMAKASPMVTAVNDLLPHIDSQILIDMTPKIADTLRSSVGTSTRSSAADFVSQLALRAPQLMYDHTSQADKLFGALIPGVRDRNPSIRKQFANAMSYLAKFTSQSQMKKLIKTVVADLLGSDEELKVSSCHFISNLAENAAEVLKGYTSQIVPYVLLEKCREVPKGDEPARLKQERWNEVWSELVPSTSAAARLYKTEILDLALDLVTNSEVWSVRKQAAVMVGVLFDSLKEDAGIELAKKTAFCLLRNLNGRIWDGKVEVLKSLSNSFEAGGINFQTSLQLDEAQEIVQVLRRESSRKNADYACAGLATLASWAVITEDVDSGNWLAQKVAENIGKLTGTRNDDDSDDDMEGISNLEKEIRVSQLVTLNFTALAKSLRTFQTEEQAEKSLNQVADYVKNSSIAWKSKQFLFIELVKTIEKWQPRQAVNAQKLVENLLEQADELCDQQKPTVAADALLVVLRMQDRHQMFGVDWKSVIDRVDRVTPLTFSFSRFMSSNNFFESGERVRIAHQGNPQSSSLQADMDAKKAILSQNINGSLNHTTARPPRTTGAGISYGEKKPKKQKGSDDDDEDYIDEEIPTEDEEDFEMNEEDDDDDYEEETLRKRKTPGKKKQSAPRETYRRSDSETPEPEIKRVRTLSDSSDDEWITKPRFNGSVSPKNVMRTQMAKRSAVSKRKIIIDDESDDDFINDDDASEKGSGKNSGDASEKGSDEEGSDGERITMKQGQSMKAAVEDTQKQVKKKVESDEDWEEDEDDVNADGDETPSDDSDIEERRAKRGETKNQKECREFFNKATKEILLQQARVNDKIADFFIANRPFDAYNGMVQTMKGVTRGINAIEAYMEYLEKRGILSRILEDCKDHAKQVSKDFERYTEGPLDLPLLKEGCTLHEYQKVGVKWLIMMNQKELNAILGDEMGLGKTIQIVAFLSYLKQTGKHGPHLIVVPSSTIENWIGEFHKWCPSIKLLTYYGTQDERKHLRHRVKKQKDNIDVILTTYNMVTSKSDDKKFFKNFSLNYVIYDEGHMLKNCDSDRYKGLMKVKGKRKILLTGTPLQNNLIELISLMYFVLFKVFNKYCEDITHLLQHFKQLGPALESKDKAMYQQDRIEEAKSILQPYILRRLKNQVLTSLPTKSEQIIEVDMKKTQKQLYDDIVDVLQRSEESGDSYGSLMRLRQAANHPLLRRLEYTEQKLDKIAKQLCLREKSYADKKWQHVSEDLAWLSDIKIHQLCERFRCTSKFLLNEELALNSGKCEQLDKMLPEIQKKGDKVLIFSQFTSMLDILEVYLNIRGYSYKRLDGQTPVLDRQEMINEFNLSKDLFVFLLSTKAGGLGINLTSANHIIIHDIDFNPYNDKQAEDRCHRMGQEKPVHVTRLVSKCTVEIGMLALAKKKLQLEKQVTDGVKGQLDEDALRELREEEGGDKIEGRDLSKLLSSAINGRYDDVDDSGDSNQGVDDKKEAPEDSKMEQDESKPCTSA</sequence>
<dbReference type="Gene3D" id="3.40.50.300">
    <property type="entry name" value="P-loop containing nucleotide triphosphate hydrolases"/>
    <property type="match status" value="1"/>
</dbReference>
<comment type="subcellular location">
    <subcellularLocation>
        <location evidence="2">Cytoplasm</location>
    </subcellularLocation>
    <subcellularLocation>
        <location evidence="1">Nucleus</location>
    </subcellularLocation>
</comment>
<dbReference type="Proteomes" id="UP000829354">
    <property type="component" value="Chromosome III"/>
</dbReference>
<dbReference type="PROSITE" id="PS51192">
    <property type="entry name" value="HELICASE_ATP_BIND_1"/>
    <property type="match status" value="1"/>
</dbReference>
<feature type="compositionally biased region" description="Basic and acidic residues" evidence="17">
    <location>
        <begin position="2010"/>
        <end position="2026"/>
    </location>
</feature>
<gene>
    <name evidence="20" type="ORF">L5515_003722</name>
</gene>
<evidence type="ECO:0000256" key="13">
    <source>
        <dbReference type="ARBA" id="ARBA00023125"/>
    </source>
</evidence>
<dbReference type="InterPro" id="IPR000330">
    <property type="entry name" value="SNF2_N"/>
</dbReference>
<dbReference type="CDD" id="cd17998">
    <property type="entry name" value="DEXHc_SMARCAD1"/>
    <property type="match status" value="1"/>
</dbReference>
<feature type="compositionally biased region" description="Basic residues" evidence="17">
    <location>
        <begin position="1908"/>
        <end position="1919"/>
    </location>
</feature>
<dbReference type="SUPFAM" id="SSF52540">
    <property type="entry name" value="P-loop containing nucleoside triphosphate hydrolases"/>
    <property type="match status" value="2"/>
</dbReference>
<evidence type="ECO:0000259" key="18">
    <source>
        <dbReference type="PROSITE" id="PS51192"/>
    </source>
</evidence>
<dbReference type="EC" id="3.6.4.12" evidence="4"/>
<dbReference type="GO" id="GO:0016787">
    <property type="term" value="F:hydrolase activity"/>
    <property type="evidence" value="ECO:0007669"/>
    <property type="project" value="UniProtKB-KW"/>
</dbReference>
<evidence type="ECO:0000256" key="1">
    <source>
        <dbReference type="ARBA" id="ARBA00004123"/>
    </source>
</evidence>
<keyword evidence="9" id="KW-0347">Helicase</keyword>
<keyword evidence="11" id="KW-0156">Chromatin regulator</keyword>
<dbReference type="GO" id="GO:0005694">
    <property type="term" value="C:chromosome"/>
    <property type="evidence" value="ECO:0007669"/>
    <property type="project" value="UniProtKB-ARBA"/>
</dbReference>
<keyword evidence="21" id="KW-1185">Reference proteome</keyword>
<dbReference type="FunFam" id="3.40.50.300:FF:003022">
    <property type="entry name" value="SWI/SNF-related matrix-associated actin-dependent regulator of chromatin subfamily A containing DEAD/H box 1 homolog"/>
    <property type="match status" value="1"/>
</dbReference>
<dbReference type="InterPro" id="IPR055443">
    <property type="entry name" value="HEAT_ECM29"/>
</dbReference>
<dbReference type="EMBL" id="CP092622">
    <property type="protein sequence ID" value="UMM22579.1"/>
    <property type="molecule type" value="Genomic_DNA"/>
</dbReference>
<evidence type="ECO:0000256" key="16">
    <source>
        <dbReference type="ARBA" id="ARBA00069890"/>
    </source>
</evidence>
<evidence type="ECO:0000256" key="10">
    <source>
        <dbReference type="ARBA" id="ARBA00022840"/>
    </source>
</evidence>
<dbReference type="SMART" id="SM00490">
    <property type="entry name" value="HELICc"/>
    <property type="match status" value="1"/>
</dbReference>
<dbReference type="GO" id="GO:0043248">
    <property type="term" value="P:proteasome assembly"/>
    <property type="evidence" value="ECO:0007669"/>
    <property type="project" value="InterPro"/>
</dbReference>
<dbReference type="PANTHER" id="PTHR23346">
    <property type="entry name" value="TRANSLATIONAL ACTIVATOR GCN1-RELATED"/>
    <property type="match status" value="1"/>
</dbReference>
<evidence type="ECO:0000256" key="4">
    <source>
        <dbReference type="ARBA" id="ARBA00012551"/>
    </source>
</evidence>
<feature type="compositionally biased region" description="Basic and acidic residues" evidence="17">
    <location>
        <begin position="2036"/>
        <end position="2049"/>
    </location>
</feature>
<feature type="region of interest" description="Disordered" evidence="17">
    <location>
        <begin position="1840"/>
        <end position="2086"/>
    </location>
</feature>
<keyword evidence="13" id="KW-0238">DNA-binding</keyword>
<keyword evidence="8" id="KW-0378">Hydrolase</keyword>
<reference evidence="20 21" key="1">
    <citation type="submission" date="2022-04" db="EMBL/GenBank/DDBJ databases">
        <title>Chromosome-level reference genomes for two strains of Caenorhabditis briggsae: an improved platform for comparative genomics.</title>
        <authorList>
            <person name="Stevens L."/>
            <person name="Andersen E."/>
        </authorList>
    </citation>
    <scope>NUCLEOTIDE SEQUENCE [LARGE SCALE GENOMIC DNA]</scope>
    <source>
        <strain evidence="20">VX34</strain>
        <tissue evidence="20">Whole-organism</tissue>
    </source>
</reference>
<dbReference type="GO" id="GO:0000502">
    <property type="term" value="C:proteasome complex"/>
    <property type="evidence" value="ECO:0007669"/>
    <property type="project" value="UniProtKB-KW"/>
</dbReference>
<keyword evidence="5" id="KW-0963">Cytoplasm</keyword>
<dbReference type="GO" id="GO:0005524">
    <property type="term" value="F:ATP binding"/>
    <property type="evidence" value="ECO:0007669"/>
    <property type="project" value="UniProtKB-KW"/>
</dbReference>
<dbReference type="PANTHER" id="PTHR23346:SF19">
    <property type="entry name" value="PROTEASOME ADAPTER AND SCAFFOLD PROTEIN ECM29"/>
    <property type="match status" value="1"/>
</dbReference>
<dbReference type="GO" id="GO:0003677">
    <property type="term" value="F:DNA binding"/>
    <property type="evidence" value="ECO:0007669"/>
    <property type="project" value="UniProtKB-KW"/>
</dbReference>
<evidence type="ECO:0000256" key="14">
    <source>
        <dbReference type="ARBA" id="ARBA00023242"/>
    </source>
</evidence>
<feature type="compositionally biased region" description="Basic and acidic residues" evidence="17">
    <location>
        <begin position="2076"/>
        <end position="2086"/>
    </location>
</feature>
<comment type="function">
    <text evidence="15">DNA helicase that possesses intrinsic ATP-dependent nucleosome-remodeling activity and is both required for DNA repair and heterochromatin organization. Promotes DNA end resection of double-strand breaks (DSBs) following DNA damage: probably acts by weakening histone DNA interactions in nucleosomes flanking DSBs.</text>
</comment>